<evidence type="ECO:0000313" key="1">
    <source>
        <dbReference type="EMBL" id="KAI8423759.1"/>
    </source>
</evidence>
<accession>A0ACC0JI33</accession>
<dbReference type="Proteomes" id="UP001064048">
    <property type="component" value="Chromosome 22"/>
</dbReference>
<name>A0ACC0JI33_CHOFU</name>
<protein>
    <submittedName>
        <fullName evidence="1">Uncharacterized protein</fullName>
    </submittedName>
</protein>
<evidence type="ECO:0000313" key="2">
    <source>
        <dbReference type="Proteomes" id="UP001064048"/>
    </source>
</evidence>
<comment type="caution">
    <text evidence="1">The sequence shown here is derived from an EMBL/GenBank/DDBJ whole genome shotgun (WGS) entry which is preliminary data.</text>
</comment>
<keyword evidence="2" id="KW-1185">Reference proteome</keyword>
<sequence>MPVPSKRTYIGWDDDEEFRKALMLEFRLELKTICFVFDYDWGLQDDFMGSCHLDLTALELGRTQDLVLCLRDPNKPQLDMGEIVLNLTLWPKSQEDKDQLHKRRDDLLEENGTTNTIRELKREGTLKLICDNSSALFRWPHAACGDRKSVKNTVIGRIRRATAATALIWPPQ</sequence>
<dbReference type="EMBL" id="CM046122">
    <property type="protein sequence ID" value="KAI8423759.1"/>
    <property type="molecule type" value="Genomic_DNA"/>
</dbReference>
<organism evidence="1 2">
    <name type="scientific">Choristoneura fumiferana</name>
    <name type="common">Spruce budworm moth</name>
    <name type="synonym">Archips fumiferana</name>
    <dbReference type="NCBI Taxonomy" id="7141"/>
    <lineage>
        <taxon>Eukaryota</taxon>
        <taxon>Metazoa</taxon>
        <taxon>Ecdysozoa</taxon>
        <taxon>Arthropoda</taxon>
        <taxon>Hexapoda</taxon>
        <taxon>Insecta</taxon>
        <taxon>Pterygota</taxon>
        <taxon>Neoptera</taxon>
        <taxon>Endopterygota</taxon>
        <taxon>Lepidoptera</taxon>
        <taxon>Glossata</taxon>
        <taxon>Ditrysia</taxon>
        <taxon>Tortricoidea</taxon>
        <taxon>Tortricidae</taxon>
        <taxon>Tortricinae</taxon>
        <taxon>Choristoneura</taxon>
    </lineage>
</organism>
<proteinExistence type="predicted"/>
<reference evidence="1 2" key="1">
    <citation type="journal article" date="2022" name="Genome Biol. Evol.">
        <title>The Spruce Budworm Genome: Reconstructing the Evolutionary History of Antifreeze Proteins.</title>
        <authorList>
            <person name="Beliveau C."/>
            <person name="Gagne P."/>
            <person name="Picq S."/>
            <person name="Vernygora O."/>
            <person name="Keeling C.I."/>
            <person name="Pinkney K."/>
            <person name="Doucet D."/>
            <person name="Wen F."/>
            <person name="Johnston J.S."/>
            <person name="Maaroufi H."/>
            <person name="Boyle B."/>
            <person name="Laroche J."/>
            <person name="Dewar K."/>
            <person name="Juretic N."/>
            <person name="Blackburn G."/>
            <person name="Nisole A."/>
            <person name="Brunet B."/>
            <person name="Brandao M."/>
            <person name="Lumley L."/>
            <person name="Duan J."/>
            <person name="Quan G."/>
            <person name="Lucarotti C.J."/>
            <person name="Roe A.D."/>
            <person name="Sperling F.A.H."/>
            <person name="Levesque R.C."/>
            <person name="Cusson M."/>
        </authorList>
    </citation>
    <scope>NUCLEOTIDE SEQUENCE [LARGE SCALE GENOMIC DNA]</scope>
    <source>
        <strain evidence="1">Glfc:IPQL:Cfum</strain>
    </source>
</reference>
<gene>
    <name evidence="1" type="ORF">MSG28_012783</name>
</gene>